<evidence type="ECO:0008006" key="3">
    <source>
        <dbReference type="Google" id="ProtNLM"/>
    </source>
</evidence>
<proteinExistence type="predicted"/>
<dbReference type="Gene3D" id="3.30.70.270">
    <property type="match status" value="1"/>
</dbReference>
<sequence length="137" mass="15158">TRQLSPKRIEVIQKIPKPTTRKELLTFLGMINYCRQWIPECSHYDSILREAVRSDSPENVCWSPNMLASYIALKVAIVQALALGLPVYCKPFHLYASDNGKTMAAVCAQEHGGSMCPIAFFSKVVPAPVQGMPCNGC</sequence>
<dbReference type="AlphaFoldDB" id="A0AAD1VVC1"/>
<gene>
    <name evidence="1" type="ORF">PECUL_23A015761</name>
</gene>
<dbReference type="Proteomes" id="UP001295444">
    <property type="component" value="Chromosome 02"/>
</dbReference>
<dbReference type="Gene3D" id="3.10.20.370">
    <property type="match status" value="1"/>
</dbReference>
<dbReference type="InterPro" id="IPR043502">
    <property type="entry name" value="DNA/RNA_pol_sf"/>
</dbReference>
<organism evidence="1 2">
    <name type="scientific">Pelobates cultripes</name>
    <name type="common">Western spadefoot toad</name>
    <dbReference type="NCBI Taxonomy" id="61616"/>
    <lineage>
        <taxon>Eukaryota</taxon>
        <taxon>Metazoa</taxon>
        <taxon>Chordata</taxon>
        <taxon>Craniata</taxon>
        <taxon>Vertebrata</taxon>
        <taxon>Euteleostomi</taxon>
        <taxon>Amphibia</taxon>
        <taxon>Batrachia</taxon>
        <taxon>Anura</taxon>
        <taxon>Pelobatoidea</taxon>
        <taxon>Pelobatidae</taxon>
        <taxon>Pelobates</taxon>
    </lineage>
</organism>
<dbReference type="InterPro" id="IPR051320">
    <property type="entry name" value="Viral_Replic_Matur_Polypro"/>
</dbReference>
<keyword evidence="2" id="KW-1185">Reference proteome</keyword>
<dbReference type="PANTHER" id="PTHR33064">
    <property type="entry name" value="POL PROTEIN"/>
    <property type="match status" value="1"/>
</dbReference>
<protein>
    <recommendedName>
        <fullName evidence="3">Reverse transcriptase/retrotransposon-derived protein RNase H-like domain-containing protein</fullName>
    </recommendedName>
</protein>
<evidence type="ECO:0000313" key="1">
    <source>
        <dbReference type="EMBL" id="CAH2251941.1"/>
    </source>
</evidence>
<name>A0AAD1VVC1_PELCU</name>
<feature type="non-terminal residue" evidence="1">
    <location>
        <position position="1"/>
    </location>
</feature>
<reference evidence="1" key="1">
    <citation type="submission" date="2022-03" db="EMBL/GenBank/DDBJ databases">
        <authorList>
            <person name="Alioto T."/>
            <person name="Alioto T."/>
            <person name="Gomez Garrido J."/>
        </authorList>
    </citation>
    <scope>NUCLEOTIDE SEQUENCE</scope>
</reference>
<dbReference type="SUPFAM" id="SSF56672">
    <property type="entry name" value="DNA/RNA polymerases"/>
    <property type="match status" value="1"/>
</dbReference>
<accession>A0AAD1VVC1</accession>
<dbReference type="EMBL" id="OW240913">
    <property type="protein sequence ID" value="CAH2251941.1"/>
    <property type="molecule type" value="Genomic_DNA"/>
</dbReference>
<evidence type="ECO:0000313" key="2">
    <source>
        <dbReference type="Proteomes" id="UP001295444"/>
    </source>
</evidence>
<dbReference type="InterPro" id="IPR043128">
    <property type="entry name" value="Rev_trsase/Diguanyl_cyclase"/>
</dbReference>
<dbReference type="PANTHER" id="PTHR33064:SF37">
    <property type="entry name" value="RIBONUCLEASE H"/>
    <property type="match status" value="1"/>
</dbReference>